<dbReference type="EMBL" id="BK015487">
    <property type="protein sequence ID" value="DAE09380.1"/>
    <property type="molecule type" value="Genomic_DNA"/>
</dbReference>
<evidence type="ECO:0000313" key="1">
    <source>
        <dbReference type="EMBL" id="DAE09380.1"/>
    </source>
</evidence>
<sequence>MATLVTKEDIEGVLLRPLSDTENKYFEQLLQQATETLEALLDVKMQGEVNAPRRYETTCGSRFLIVDPFTSLLPEVTTESGMPLVVKSVSQGDELNASWFNIIEMVDPLSADYYTVKAVWGYGTPLPYGLKILIARLFDTLSIANQGSFYNNVKSETVLSHSVTYDNTKQVIDQFAEANVDLLAKFVRPAEVCVVSGDIFGAPLSQRGVHRYDIPR</sequence>
<protein>
    <submittedName>
        <fullName evidence="1">Uncharacterized protein</fullName>
    </submittedName>
</protein>
<accession>A0A8S5PT14</accession>
<organism evidence="1">
    <name type="scientific">Siphoviridae sp. cta8k49</name>
    <dbReference type="NCBI Taxonomy" id="2825562"/>
    <lineage>
        <taxon>Viruses</taxon>
        <taxon>Duplodnaviria</taxon>
        <taxon>Heunggongvirae</taxon>
        <taxon>Uroviricota</taxon>
        <taxon>Caudoviricetes</taxon>
    </lineage>
</organism>
<reference evidence="1" key="1">
    <citation type="journal article" date="2021" name="Proc. Natl. Acad. Sci. U.S.A.">
        <title>A Catalog of Tens of Thousands of Viruses from Human Metagenomes Reveals Hidden Associations with Chronic Diseases.</title>
        <authorList>
            <person name="Tisza M.J."/>
            <person name="Buck C.B."/>
        </authorList>
    </citation>
    <scope>NUCLEOTIDE SEQUENCE</scope>
    <source>
        <strain evidence="1">Cta8k49</strain>
    </source>
</reference>
<proteinExistence type="predicted"/>
<name>A0A8S5PT14_9CAUD</name>